<dbReference type="EMBL" id="JDYK01000002">
    <property type="protein sequence ID" value="EWS82975.1"/>
    <property type="molecule type" value="Genomic_DNA"/>
</dbReference>
<evidence type="ECO:0000256" key="1">
    <source>
        <dbReference type="SAM" id="Phobius"/>
    </source>
</evidence>
<reference evidence="2 3" key="1">
    <citation type="submission" date="2014-02" db="EMBL/GenBank/DDBJ databases">
        <title>Genome sequence of Brachybacterium phenoliresistens strain W13A50.</title>
        <authorList>
            <person name="Wang X."/>
        </authorList>
    </citation>
    <scope>NUCLEOTIDE SEQUENCE [LARGE SCALE GENOMIC DNA]</scope>
    <source>
        <strain evidence="2 3">W13A50</strain>
    </source>
</reference>
<evidence type="ECO:0000313" key="3">
    <source>
        <dbReference type="Proteomes" id="UP000023067"/>
    </source>
</evidence>
<dbReference type="eggNOG" id="ENOG502ZHND">
    <property type="taxonomic scope" value="Bacteria"/>
</dbReference>
<accession>Z9JX78</accession>
<evidence type="ECO:0000313" key="2">
    <source>
        <dbReference type="EMBL" id="EWS82975.1"/>
    </source>
</evidence>
<keyword evidence="1" id="KW-0472">Membrane</keyword>
<sequence>MADSSIGPRRGTHLVIAGAVGALVCLLGAWIWLSGGSLTSSPRLADLVSDNPNLGTPLEVTDTYCAAEIGCVEAWSTDLGVYMEFDSRAEAEHWGTIFGGDGAQWERFVLDGRGKDLEGDRRIFAVQILLQYDGI</sequence>
<organism evidence="2 3">
    <name type="scientific">Brachybacterium phenoliresistens</name>
    <dbReference type="NCBI Taxonomy" id="396014"/>
    <lineage>
        <taxon>Bacteria</taxon>
        <taxon>Bacillati</taxon>
        <taxon>Actinomycetota</taxon>
        <taxon>Actinomycetes</taxon>
        <taxon>Micrococcales</taxon>
        <taxon>Dermabacteraceae</taxon>
        <taxon>Brachybacterium</taxon>
    </lineage>
</organism>
<keyword evidence="1" id="KW-0812">Transmembrane</keyword>
<dbReference type="AlphaFoldDB" id="Z9JX78"/>
<comment type="caution">
    <text evidence="2">The sequence shown here is derived from an EMBL/GenBank/DDBJ whole genome shotgun (WGS) entry which is preliminary data.</text>
</comment>
<protein>
    <submittedName>
        <fullName evidence="2">Uncharacterized protein</fullName>
    </submittedName>
</protein>
<keyword evidence="3" id="KW-1185">Reference proteome</keyword>
<dbReference type="RefSeq" id="WP_038370144.1">
    <property type="nucleotide sequence ID" value="NZ_BAAAOW010000001.1"/>
</dbReference>
<name>Z9JX78_9MICO</name>
<proteinExistence type="predicted"/>
<dbReference type="HOGENOM" id="CLU_1881749_0_0_11"/>
<dbReference type="OrthoDB" id="5149802at2"/>
<dbReference type="Proteomes" id="UP000023067">
    <property type="component" value="Unassembled WGS sequence"/>
</dbReference>
<dbReference type="STRING" id="396014.BF93_06445"/>
<keyword evidence="1" id="KW-1133">Transmembrane helix</keyword>
<gene>
    <name evidence="2" type="ORF">BF93_06445</name>
</gene>
<feature type="transmembrane region" description="Helical" evidence="1">
    <location>
        <begin position="12"/>
        <end position="33"/>
    </location>
</feature>